<accession>A0A381WYP6</accession>
<feature type="region of interest" description="Disordered" evidence="1">
    <location>
        <begin position="194"/>
        <end position="230"/>
    </location>
</feature>
<organism evidence="2">
    <name type="scientific">marine metagenome</name>
    <dbReference type="NCBI Taxonomy" id="408172"/>
    <lineage>
        <taxon>unclassified sequences</taxon>
        <taxon>metagenomes</taxon>
        <taxon>ecological metagenomes</taxon>
    </lineage>
</organism>
<gene>
    <name evidence="2" type="ORF">METZ01_LOCUS109937</name>
</gene>
<feature type="compositionally biased region" description="Basic and acidic residues" evidence="1">
    <location>
        <begin position="18"/>
        <end position="36"/>
    </location>
</feature>
<feature type="compositionally biased region" description="Basic and acidic residues" evidence="1">
    <location>
        <begin position="88"/>
        <end position="100"/>
    </location>
</feature>
<dbReference type="EMBL" id="UINC01013174">
    <property type="protein sequence ID" value="SVA57083.1"/>
    <property type="molecule type" value="Genomic_DNA"/>
</dbReference>
<reference evidence="2" key="1">
    <citation type="submission" date="2018-05" db="EMBL/GenBank/DDBJ databases">
        <authorList>
            <person name="Lanie J.A."/>
            <person name="Ng W.-L."/>
            <person name="Kazmierczak K.M."/>
            <person name="Andrzejewski T.M."/>
            <person name="Davidsen T.M."/>
            <person name="Wayne K.J."/>
            <person name="Tettelin H."/>
            <person name="Glass J.I."/>
            <person name="Rusch D."/>
            <person name="Podicherti R."/>
            <person name="Tsui H.-C.T."/>
            <person name="Winkler M.E."/>
        </authorList>
    </citation>
    <scope>NUCLEOTIDE SEQUENCE</scope>
</reference>
<feature type="compositionally biased region" description="Basic and acidic residues" evidence="1">
    <location>
        <begin position="194"/>
        <end position="208"/>
    </location>
</feature>
<feature type="region of interest" description="Disordered" evidence="1">
    <location>
        <begin position="1"/>
        <end position="39"/>
    </location>
</feature>
<evidence type="ECO:0000256" key="1">
    <source>
        <dbReference type="SAM" id="MobiDB-lite"/>
    </source>
</evidence>
<protein>
    <submittedName>
        <fullName evidence="2">Uncharacterized protein</fullName>
    </submittedName>
</protein>
<evidence type="ECO:0000313" key="2">
    <source>
        <dbReference type="EMBL" id="SVA57083.1"/>
    </source>
</evidence>
<proteinExistence type="predicted"/>
<name>A0A381WYP6_9ZZZZ</name>
<dbReference type="AlphaFoldDB" id="A0A381WYP6"/>
<sequence>MADKKKEVKFSTANVSTTEDKKEVKKDVIGSDKPEPNLENTIRNIWNKAANETATRGDSVLLPTRNESKIPPIAKDNKPGVKIAKIRATRDSKDGKDGPSAKDPAAQEKQILTLQGQVNILKAKLENEKNKVIKPVADKETGEVPLTVGLAQKLLRDKAEKKEDKEDKDEVKKEAVSPYKLKYETLRARLKEKAEKAKLAKKKDEPTKGRTMTGNPASKIETDPEISYTN</sequence>
<feature type="region of interest" description="Disordered" evidence="1">
    <location>
        <begin position="52"/>
        <end position="107"/>
    </location>
</feature>